<keyword evidence="5" id="KW-0408">Iron</keyword>
<dbReference type="Gene3D" id="1.20.120.10">
    <property type="entry name" value="Cytochrome c/b562"/>
    <property type="match status" value="1"/>
</dbReference>
<reference evidence="7 8" key="1">
    <citation type="journal article" date="2022" name="Res Sq">
        <title>Evolution of multicellular longitudinally dividing oral cavity symbionts (Neisseriaceae).</title>
        <authorList>
            <person name="Nyongesa S."/>
            <person name="Weber P."/>
            <person name="Bernet E."/>
            <person name="Pullido F."/>
            <person name="Nieckarz M."/>
            <person name="Delaby M."/>
            <person name="Nieves C."/>
            <person name="Viehboeck T."/>
            <person name="Krause N."/>
            <person name="Rivera-Millot A."/>
            <person name="Nakamura A."/>
            <person name="Vischer N."/>
            <person name="VanNieuwenhze M."/>
            <person name="Brun Y."/>
            <person name="Cava F."/>
            <person name="Bulgheresi S."/>
            <person name="Veyrier F."/>
        </authorList>
    </citation>
    <scope>NUCLEOTIDE SEQUENCE [LARGE SCALE GENOMIC DNA]</scope>
    <source>
        <strain evidence="7 8">SN4</strain>
    </source>
</reference>
<dbReference type="Pfam" id="PF01322">
    <property type="entry name" value="Cytochrom_C_2"/>
    <property type="match status" value="1"/>
</dbReference>
<feature type="chain" id="PRO_5046800182" evidence="6">
    <location>
        <begin position="23"/>
        <end position="149"/>
    </location>
</feature>
<evidence type="ECO:0000256" key="2">
    <source>
        <dbReference type="ARBA" id="ARBA00022617"/>
    </source>
</evidence>
<organism evidence="7 8">
    <name type="scientific">Vitreoscilla massiliensis</name>
    <dbReference type="NCBI Taxonomy" id="1689272"/>
    <lineage>
        <taxon>Bacteria</taxon>
        <taxon>Pseudomonadati</taxon>
        <taxon>Pseudomonadota</taxon>
        <taxon>Betaproteobacteria</taxon>
        <taxon>Neisseriales</taxon>
        <taxon>Neisseriaceae</taxon>
        <taxon>Vitreoscilla</taxon>
    </lineage>
</organism>
<evidence type="ECO:0000256" key="4">
    <source>
        <dbReference type="ARBA" id="ARBA00022982"/>
    </source>
</evidence>
<keyword evidence="6" id="KW-0732">Signal</keyword>
<dbReference type="InterPro" id="IPR012127">
    <property type="entry name" value="Cyt_c_prime"/>
</dbReference>
<dbReference type="RefSeq" id="WP_058355662.1">
    <property type="nucleotide sequence ID" value="NZ_CABKVG010000008.1"/>
</dbReference>
<dbReference type="InterPro" id="IPR010980">
    <property type="entry name" value="Cyt_c/b562"/>
</dbReference>
<proteinExistence type="predicted"/>
<evidence type="ECO:0000313" key="8">
    <source>
        <dbReference type="Proteomes" id="UP000832011"/>
    </source>
</evidence>
<dbReference type="InterPro" id="IPR002321">
    <property type="entry name" value="Cyt_c_II"/>
</dbReference>
<dbReference type="PROSITE" id="PS51257">
    <property type="entry name" value="PROKAR_LIPOPROTEIN"/>
    <property type="match status" value="1"/>
</dbReference>
<accession>A0ABY4E3V5</accession>
<gene>
    <name evidence="7" type="ORF">LVJ82_05640</name>
</gene>
<dbReference type="PROSITE" id="PS51009">
    <property type="entry name" value="CYTCII"/>
    <property type="match status" value="1"/>
</dbReference>
<dbReference type="EMBL" id="CP091511">
    <property type="protein sequence ID" value="UOO90460.1"/>
    <property type="molecule type" value="Genomic_DNA"/>
</dbReference>
<evidence type="ECO:0000256" key="3">
    <source>
        <dbReference type="ARBA" id="ARBA00022723"/>
    </source>
</evidence>
<evidence type="ECO:0000256" key="6">
    <source>
        <dbReference type="SAM" id="SignalP"/>
    </source>
</evidence>
<keyword evidence="4" id="KW-0249">Electron transport</keyword>
<sequence length="149" mass="16525">MKLLSAFCLLSFCLITSACSSADEVKRGPHSQARHQGFTAMMPNYTKMVQMTNGNDGYQKAEFAKLVAQFEAEAQQPFTHFEQDEPGMDGKAKAEIWQNSEAFAQQQAAFFASIAALKTAAAHSNQDEIRSAIKQVDKQCMSCHSTYRD</sequence>
<evidence type="ECO:0000313" key="7">
    <source>
        <dbReference type="EMBL" id="UOO90460.1"/>
    </source>
</evidence>
<evidence type="ECO:0000256" key="1">
    <source>
        <dbReference type="ARBA" id="ARBA00022448"/>
    </source>
</evidence>
<keyword evidence="8" id="KW-1185">Reference proteome</keyword>
<dbReference type="PIRSF" id="PIRSF000027">
    <property type="entry name" value="Cytc_c_prime"/>
    <property type="match status" value="1"/>
</dbReference>
<dbReference type="SUPFAM" id="SSF47175">
    <property type="entry name" value="Cytochromes"/>
    <property type="match status" value="1"/>
</dbReference>
<evidence type="ECO:0000256" key="5">
    <source>
        <dbReference type="ARBA" id="ARBA00023004"/>
    </source>
</evidence>
<feature type="signal peptide" evidence="6">
    <location>
        <begin position="1"/>
        <end position="22"/>
    </location>
</feature>
<keyword evidence="3" id="KW-0479">Metal-binding</keyword>
<keyword evidence="2" id="KW-0349">Heme</keyword>
<dbReference type="Proteomes" id="UP000832011">
    <property type="component" value="Chromosome"/>
</dbReference>
<keyword evidence="1" id="KW-0813">Transport</keyword>
<protein>
    <submittedName>
        <fullName evidence="7">Cytochrome c</fullName>
    </submittedName>
</protein>
<name>A0ABY4E3V5_9NEIS</name>